<dbReference type="InterPro" id="IPR046945">
    <property type="entry name" value="RHMD-like"/>
</dbReference>
<evidence type="ECO:0000256" key="2">
    <source>
        <dbReference type="ARBA" id="ARBA00022723"/>
    </source>
</evidence>
<keyword evidence="4" id="KW-0456">Lyase</keyword>
<dbReference type="PANTHER" id="PTHR13794">
    <property type="entry name" value="ENOLASE SUPERFAMILY, MANDELATE RACEMASE"/>
    <property type="match status" value="1"/>
</dbReference>
<dbReference type="Pfam" id="PF02746">
    <property type="entry name" value="MR_MLE_N"/>
    <property type="match status" value="1"/>
</dbReference>
<dbReference type="InterPro" id="IPR036849">
    <property type="entry name" value="Enolase-like_C_sf"/>
</dbReference>
<organism evidence="6 7">
    <name type="scientific">Meridianimarinicoccus marinus</name>
    <dbReference type="NCBI Taxonomy" id="3231483"/>
    <lineage>
        <taxon>Bacteria</taxon>
        <taxon>Pseudomonadati</taxon>
        <taxon>Pseudomonadota</taxon>
        <taxon>Alphaproteobacteria</taxon>
        <taxon>Rhodobacterales</taxon>
        <taxon>Paracoccaceae</taxon>
        <taxon>Meridianimarinicoccus</taxon>
    </lineage>
</organism>
<proteinExistence type="predicted"/>
<accession>A0ABV3L8B8</accession>
<dbReference type="InterPro" id="IPR013342">
    <property type="entry name" value="Mandelate_racemase_C"/>
</dbReference>
<dbReference type="SUPFAM" id="SSF54826">
    <property type="entry name" value="Enolase N-terminal domain-like"/>
    <property type="match status" value="1"/>
</dbReference>
<dbReference type="PANTHER" id="PTHR13794:SF58">
    <property type="entry name" value="MITOCHONDRIAL ENOLASE SUPERFAMILY MEMBER 1"/>
    <property type="match status" value="1"/>
</dbReference>
<evidence type="ECO:0000256" key="4">
    <source>
        <dbReference type="ARBA" id="ARBA00023239"/>
    </source>
</evidence>
<dbReference type="Gene3D" id="3.30.390.10">
    <property type="entry name" value="Enolase-like, N-terminal domain"/>
    <property type="match status" value="1"/>
</dbReference>
<evidence type="ECO:0000313" key="6">
    <source>
        <dbReference type="EMBL" id="MEV8467267.1"/>
    </source>
</evidence>
<evidence type="ECO:0000313" key="7">
    <source>
        <dbReference type="Proteomes" id="UP001553161"/>
    </source>
</evidence>
<dbReference type="Pfam" id="PF13378">
    <property type="entry name" value="MR_MLE_C"/>
    <property type="match status" value="1"/>
</dbReference>
<dbReference type="SFLD" id="SFLDS00001">
    <property type="entry name" value="Enolase"/>
    <property type="match status" value="1"/>
</dbReference>
<dbReference type="InterPro" id="IPR023444">
    <property type="entry name" value="L-Rhamnon_dehydrat"/>
</dbReference>
<dbReference type="PROSITE" id="PS00908">
    <property type="entry name" value="MR_MLE_1"/>
    <property type="match status" value="1"/>
</dbReference>
<comment type="cofactor">
    <cofactor evidence="1">
        <name>Mg(2+)</name>
        <dbReference type="ChEBI" id="CHEBI:18420"/>
    </cofactor>
</comment>
<dbReference type="InterPro" id="IPR029065">
    <property type="entry name" value="Enolase_C-like"/>
</dbReference>
<keyword evidence="7" id="KW-1185">Reference proteome</keyword>
<dbReference type="Proteomes" id="UP001553161">
    <property type="component" value="Unassembled WGS sequence"/>
</dbReference>
<evidence type="ECO:0000256" key="3">
    <source>
        <dbReference type="ARBA" id="ARBA00022842"/>
    </source>
</evidence>
<dbReference type="Gene3D" id="3.20.20.120">
    <property type="entry name" value="Enolase-like C-terminal domain"/>
    <property type="match status" value="1"/>
</dbReference>
<reference evidence="6 7" key="1">
    <citation type="submission" date="2024-07" db="EMBL/GenBank/DDBJ databases">
        <authorList>
            <person name="Kang M."/>
        </authorList>
    </citation>
    <scope>NUCLEOTIDE SEQUENCE [LARGE SCALE GENOMIC DNA]</scope>
    <source>
        <strain evidence="6 7">DFM31</strain>
    </source>
</reference>
<dbReference type="CDD" id="cd03327">
    <property type="entry name" value="MR_like_2"/>
    <property type="match status" value="1"/>
</dbReference>
<comment type="caution">
    <text evidence="6">The sequence shown here is derived from an EMBL/GenBank/DDBJ whole genome shotgun (WGS) entry which is preliminary data.</text>
</comment>
<name>A0ABV3L8B8_9RHOB</name>
<feature type="domain" description="Mandelate racemase/muconate lactonizing enzyme C-terminal" evidence="5">
    <location>
        <begin position="162"/>
        <end position="265"/>
    </location>
</feature>
<protein>
    <submittedName>
        <fullName evidence="6">L-rhamnonate dehydratase</fullName>
    </submittedName>
</protein>
<dbReference type="RefSeq" id="WP_366193043.1">
    <property type="nucleotide sequence ID" value="NZ_JBFBVU010000011.1"/>
</dbReference>
<dbReference type="InterPro" id="IPR013341">
    <property type="entry name" value="Mandelate_racemase_N_dom"/>
</dbReference>
<dbReference type="InterPro" id="IPR018110">
    <property type="entry name" value="Mandel_Rmase/mucon_lact_enz_CS"/>
</dbReference>
<dbReference type="SFLD" id="SFLDG00179">
    <property type="entry name" value="mandelate_racemase"/>
    <property type="match status" value="1"/>
</dbReference>
<dbReference type="InterPro" id="IPR029017">
    <property type="entry name" value="Enolase-like_N"/>
</dbReference>
<evidence type="ECO:0000259" key="5">
    <source>
        <dbReference type="SMART" id="SM00922"/>
    </source>
</evidence>
<dbReference type="EMBL" id="JBFBVU010000011">
    <property type="protein sequence ID" value="MEV8467267.1"/>
    <property type="molecule type" value="Genomic_DNA"/>
</dbReference>
<keyword evidence="3" id="KW-0460">Magnesium</keyword>
<evidence type="ECO:0000256" key="1">
    <source>
        <dbReference type="ARBA" id="ARBA00001946"/>
    </source>
</evidence>
<gene>
    <name evidence="6" type="ORF">AB0T83_10795</name>
</gene>
<dbReference type="SMART" id="SM00922">
    <property type="entry name" value="MR_MLE"/>
    <property type="match status" value="1"/>
</dbReference>
<keyword evidence="2" id="KW-0479">Metal-binding</keyword>
<sequence length="396" mass="43874">MRITALRTKVYEWTGPTVGSEMKLSTNPMDLFEEAGGAHRNTLGSFVFHAWLVVEVETEDGIVGLGNAALSPFVSQKVIDLHLRNIVVGANLLDIEQLWHRMYRKTIAFGRKGTVLGAISAVDIALWDALGKVLGQPVYRLLGGATRDRIQVYASKLYNQPADSLEAEARGYREAGYKAVKMRLGYGPRDGAEGMRRNVESVARVREVLGEDIDLMAEVYMGWTLTYARRMLPMLAPFNLRWVEEPVIADDIESYAALNALGCAPISGGEHEHTLAGFRTLVERRAVDVLQFDTNRVGGITQARKIAVLAEAFGLEVIPHAGQMHNYHIVMASYAAPMAEFFPMHPVEVGNELFWYIFDGEPVAENGFITLDPDIPGLGLTLSDRYLDSFRITETG</sequence>
<dbReference type="SUPFAM" id="SSF51604">
    <property type="entry name" value="Enolase C-terminal domain-like"/>
    <property type="match status" value="1"/>
</dbReference>